<evidence type="ECO:0000313" key="7">
    <source>
        <dbReference type="Proteomes" id="UP001652461"/>
    </source>
</evidence>
<accession>A0ABT2S0C9</accession>
<dbReference type="InterPro" id="IPR036390">
    <property type="entry name" value="WH_DNA-bd_sf"/>
</dbReference>
<evidence type="ECO:0000256" key="2">
    <source>
        <dbReference type="ARBA" id="ARBA00023125"/>
    </source>
</evidence>
<reference evidence="6 7" key="1">
    <citation type="journal article" date="2021" name="ISME Commun">
        <title>Automated analysis of genomic sequences facilitates high-throughput and comprehensive description of bacteria.</title>
        <authorList>
            <person name="Hitch T.C.A."/>
        </authorList>
    </citation>
    <scope>NUCLEOTIDE SEQUENCE [LARGE SCALE GENOMIC DNA]</scope>
    <source>
        <strain evidence="6 7">Sanger_04</strain>
    </source>
</reference>
<dbReference type="SUPFAM" id="SSF55781">
    <property type="entry name" value="GAF domain-like"/>
    <property type="match status" value="1"/>
</dbReference>
<evidence type="ECO:0000259" key="5">
    <source>
        <dbReference type="PROSITE" id="PS51078"/>
    </source>
</evidence>
<dbReference type="Pfam" id="PF01614">
    <property type="entry name" value="IclR_C"/>
    <property type="match status" value="1"/>
</dbReference>
<dbReference type="Gene3D" id="1.10.10.10">
    <property type="entry name" value="Winged helix-like DNA-binding domain superfamily/Winged helix DNA-binding domain"/>
    <property type="match status" value="1"/>
</dbReference>
<organism evidence="6 7">
    <name type="scientific">Laedolimicola ammoniilytica</name>
    <dbReference type="NCBI Taxonomy" id="2981771"/>
    <lineage>
        <taxon>Bacteria</taxon>
        <taxon>Bacillati</taxon>
        <taxon>Bacillota</taxon>
        <taxon>Clostridia</taxon>
        <taxon>Lachnospirales</taxon>
        <taxon>Lachnospiraceae</taxon>
        <taxon>Laedolimicola</taxon>
    </lineage>
</organism>
<dbReference type="InterPro" id="IPR014757">
    <property type="entry name" value="Tscrpt_reg_IclR_C"/>
</dbReference>
<name>A0ABT2S0C9_9FIRM</name>
<evidence type="ECO:0000259" key="4">
    <source>
        <dbReference type="PROSITE" id="PS51077"/>
    </source>
</evidence>
<dbReference type="SMART" id="SM00346">
    <property type="entry name" value="HTH_ICLR"/>
    <property type="match status" value="1"/>
</dbReference>
<dbReference type="RefSeq" id="WP_158364947.1">
    <property type="nucleotide sequence ID" value="NZ_JAOQKC010000024.1"/>
</dbReference>
<keyword evidence="2" id="KW-0238">DNA-binding</keyword>
<feature type="domain" description="IclR-ED" evidence="5">
    <location>
        <begin position="76"/>
        <end position="259"/>
    </location>
</feature>
<dbReference type="SUPFAM" id="SSF46785">
    <property type="entry name" value="Winged helix' DNA-binding domain"/>
    <property type="match status" value="1"/>
</dbReference>
<keyword evidence="3" id="KW-0804">Transcription</keyword>
<dbReference type="Pfam" id="PF09339">
    <property type="entry name" value="HTH_IclR"/>
    <property type="match status" value="1"/>
</dbReference>
<dbReference type="PANTHER" id="PTHR30136:SF35">
    <property type="entry name" value="HTH-TYPE TRANSCRIPTIONAL REGULATOR RV1719"/>
    <property type="match status" value="1"/>
</dbReference>
<dbReference type="InterPro" id="IPR005471">
    <property type="entry name" value="Tscrpt_reg_IclR_N"/>
</dbReference>
<comment type="caution">
    <text evidence="6">The sequence shown here is derived from an EMBL/GenBank/DDBJ whole genome shotgun (WGS) entry which is preliminary data.</text>
</comment>
<keyword evidence="7" id="KW-1185">Reference proteome</keyword>
<dbReference type="InterPro" id="IPR050707">
    <property type="entry name" value="HTH_MetabolicPath_Reg"/>
</dbReference>
<proteinExistence type="predicted"/>
<dbReference type="PANTHER" id="PTHR30136">
    <property type="entry name" value="HELIX-TURN-HELIX TRANSCRIPTIONAL REGULATOR, ICLR FAMILY"/>
    <property type="match status" value="1"/>
</dbReference>
<dbReference type="PROSITE" id="PS51077">
    <property type="entry name" value="HTH_ICLR"/>
    <property type="match status" value="1"/>
</dbReference>
<keyword evidence="1" id="KW-0805">Transcription regulation</keyword>
<dbReference type="EMBL" id="JAOQKC010000024">
    <property type="protein sequence ID" value="MCU6698041.1"/>
    <property type="molecule type" value="Genomic_DNA"/>
</dbReference>
<dbReference type="InterPro" id="IPR029016">
    <property type="entry name" value="GAF-like_dom_sf"/>
</dbReference>
<dbReference type="Proteomes" id="UP001652461">
    <property type="component" value="Unassembled WGS sequence"/>
</dbReference>
<protein>
    <submittedName>
        <fullName evidence="6">IclR family transcriptional regulator</fullName>
    </submittedName>
</protein>
<dbReference type="PROSITE" id="PS51078">
    <property type="entry name" value="ICLR_ED"/>
    <property type="match status" value="1"/>
</dbReference>
<evidence type="ECO:0000256" key="3">
    <source>
        <dbReference type="ARBA" id="ARBA00023163"/>
    </source>
</evidence>
<sequence length="274" mass="30818">MKKDKRISSNNYVGSVVKALRILDCFTRSQPRLSLTKISQQLELPKSTTLNLIRTLEHGGLLIRTPGEQNYQLGYKLMELSYNLSSSLQIVHYARPVLEELQTKTSEIIYLTTHINGRVLYLEAMYPSIRNINYSVIGKTLPMYCTGCGKAMLAYLPSEEIEQIYDTWPLQKFTPNTITTHDELSEELKRIRNHGYSIDVEEESIGVKCVAVPIRDSTGYPVGAISISGSLMSMKDNLLDGYAENLSNVCNSLAPYSSLFPAAQMRAIYSQETV</sequence>
<dbReference type="InterPro" id="IPR036388">
    <property type="entry name" value="WH-like_DNA-bd_sf"/>
</dbReference>
<gene>
    <name evidence="6" type="ORF">OCV63_14255</name>
</gene>
<dbReference type="Gene3D" id="3.30.450.40">
    <property type="match status" value="1"/>
</dbReference>
<evidence type="ECO:0000313" key="6">
    <source>
        <dbReference type="EMBL" id="MCU6698041.1"/>
    </source>
</evidence>
<feature type="domain" description="HTH iclR-type" evidence="4">
    <location>
        <begin position="13"/>
        <end position="75"/>
    </location>
</feature>
<evidence type="ECO:0000256" key="1">
    <source>
        <dbReference type="ARBA" id="ARBA00023015"/>
    </source>
</evidence>